<proteinExistence type="predicted"/>
<feature type="non-terminal residue" evidence="1">
    <location>
        <position position="1"/>
    </location>
</feature>
<evidence type="ECO:0000313" key="2">
    <source>
        <dbReference type="Proteomes" id="UP000789525"/>
    </source>
</evidence>
<dbReference type="EMBL" id="CAJVPT010054910">
    <property type="protein sequence ID" value="CAG8754234.1"/>
    <property type="molecule type" value="Genomic_DNA"/>
</dbReference>
<gene>
    <name evidence="1" type="ORF">ACOLOM_LOCUS12863</name>
</gene>
<protein>
    <submittedName>
        <fullName evidence="1">11664_t:CDS:1</fullName>
    </submittedName>
</protein>
<accession>A0ACA9QJX7</accession>
<reference evidence="1" key="1">
    <citation type="submission" date="2021-06" db="EMBL/GenBank/DDBJ databases">
        <authorList>
            <person name="Kallberg Y."/>
            <person name="Tangrot J."/>
            <person name="Rosling A."/>
        </authorList>
    </citation>
    <scope>NUCLEOTIDE SEQUENCE</scope>
    <source>
        <strain evidence="1">CL356</strain>
    </source>
</reference>
<sequence length="68" mass="7319">EDNPINLKVIQHQLSRLGYQALVATNGQEAVNLVTESANKLTDPSSSSTDSPSNHHAEISLILMDCAM</sequence>
<organism evidence="1 2">
    <name type="scientific">Acaulospora colombiana</name>
    <dbReference type="NCBI Taxonomy" id="27376"/>
    <lineage>
        <taxon>Eukaryota</taxon>
        <taxon>Fungi</taxon>
        <taxon>Fungi incertae sedis</taxon>
        <taxon>Mucoromycota</taxon>
        <taxon>Glomeromycotina</taxon>
        <taxon>Glomeromycetes</taxon>
        <taxon>Diversisporales</taxon>
        <taxon>Acaulosporaceae</taxon>
        <taxon>Acaulospora</taxon>
    </lineage>
</organism>
<comment type="caution">
    <text evidence="1">The sequence shown here is derived from an EMBL/GenBank/DDBJ whole genome shotgun (WGS) entry which is preliminary data.</text>
</comment>
<feature type="non-terminal residue" evidence="1">
    <location>
        <position position="68"/>
    </location>
</feature>
<dbReference type="Proteomes" id="UP000789525">
    <property type="component" value="Unassembled WGS sequence"/>
</dbReference>
<name>A0ACA9QJX7_9GLOM</name>
<evidence type="ECO:0000313" key="1">
    <source>
        <dbReference type="EMBL" id="CAG8754234.1"/>
    </source>
</evidence>
<keyword evidence="2" id="KW-1185">Reference proteome</keyword>